<dbReference type="RefSeq" id="XP_043162088.1">
    <property type="nucleotide sequence ID" value="XM_043306153.1"/>
</dbReference>
<dbReference type="AlphaFoldDB" id="A0A9P3EZB8"/>
<protein>
    <submittedName>
        <fullName evidence="2">Uncharacterized protein</fullName>
    </submittedName>
</protein>
<comment type="caution">
    <text evidence="2">The sequence shown here is derived from an EMBL/GenBank/DDBJ whole genome shotgun (WGS) entry which is preliminary data.</text>
</comment>
<keyword evidence="1" id="KW-0732">Signal</keyword>
<feature type="signal peptide" evidence="1">
    <location>
        <begin position="1"/>
        <end position="30"/>
    </location>
</feature>
<gene>
    <name evidence="2" type="ORF">Asppvi_010307</name>
</gene>
<name>A0A9P3EZB8_9EURO</name>
<feature type="chain" id="PRO_5040253993" evidence="1">
    <location>
        <begin position="31"/>
        <end position="139"/>
    </location>
</feature>
<dbReference type="GeneID" id="67008917"/>
<accession>A0A9P3EZB8</accession>
<evidence type="ECO:0000313" key="2">
    <source>
        <dbReference type="EMBL" id="GIJ91342.1"/>
    </source>
</evidence>
<organism evidence="2 3">
    <name type="scientific">Aspergillus pseudoviridinutans</name>
    <dbReference type="NCBI Taxonomy" id="1517512"/>
    <lineage>
        <taxon>Eukaryota</taxon>
        <taxon>Fungi</taxon>
        <taxon>Dikarya</taxon>
        <taxon>Ascomycota</taxon>
        <taxon>Pezizomycotina</taxon>
        <taxon>Eurotiomycetes</taxon>
        <taxon>Eurotiomycetidae</taxon>
        <taxon>Eurotiales</taxon>
        <taxon>Aspergillaceae</taxon>
        <taxon>Aspergillus</taxon>
        <taxon>Aspergillus subgen. Fumigati</taxon>
    </lineage>
</organism>
<evidence type="ECO:0000313" key="3">
    <source>
        <dbReference type="Proteomes" id="UP001043456"/>
    </source>
</evidence>
<keyword evidence="3" id="KW-1185">Reference proteome</keyword>
<dbReference type="EMBL" id="BHVY01000008">
    <property type="protein sequence ID" value="GIJ91342.1"/>
    <property type="molecule type" value="Genomic_DNA"/>
</dbReference>
<sequence>MSAFAAEARAHAFLTLFRLTLECLLTNINSSVPERIPPELVRQVKEEYLQELRAGYWVVLDDDEIGGPGQGDTLTDSQALRKEELLQELEKRAAGRDLPSNSNNNSNRAAAAAAASSRSCWPPSSLWSCGYSQYTIQLT</sequence>
<dbReference type="Proteomes" id="UP001043456">
    <property type="component" value="Unassembled WGS sequence"/>
</dbReference>
<proteinExistence type="predicted"/>
<reference evidence="2 3" key="1">
    <citation type="submission" date="2018-10" db="EMBL/GenBank/DDBJ databases">
        <title>Pan-genome distribution and transcriptional activeness of fungal secondary metabolism genes in Aspergillus section Fumigati.</title>
        <authorList>
            <person name="Takahashi H."/>
            <person name="Umemura M."/>
            <person name="Ninomiya A."/>
            <person name="Kusuya Y."/>
            <person name="Urayama S."/>
            <person name="Shimizu M."/>
            <person name="Watanabe A."/>
            <person name="Kamei K."/>
            <person name="Yaguchi T."/>
            <person name="Hagiwara D."/>
        </authorList>
    </citation>
    <scope>NUCLEOTIDE SEQUENCE [LARGE SCALE GENOMIC DNA]</scope>
    <source>
        <strain evidence="2 3">IFM 55266</strain>
    </source>
</reference>
<evidence type="ECO:0000256" key="1">
    <source>
        <dbReference type="SAM" id="SignalP"/>
    </source>
</evidence>